<sequence>MENSYGIGVRNRYELFYNEDVDPMDLLKQSEKVKDKAAEKENKGKTAKAKAPVVKKGVKTEPAPKAADKTSVPATQQKGPRTNDGRANTNDGRVKFSDREERNNRRNRPEGEFRDGPPPRFDGPDNRGKREFDRQSGMMTTGVKSVDKRDGSGSYNWGSDKDQIEEQLNATPAGNSDHDSSTENVEKPADDTGANAEGEEPKEEESVKEMTLDEWKAMQGARNKPSFNIRRAVLGLPS</sequence>
<evidence type="ECO:0000256" key="1">
    <source>
        <dbReference type="SAM" id="MobiDB-lite"/>
    </source>
</evidence>
<gene>
    <name evidence="3" type="ORF">C7M84_002480</name>
</gene>
<evidence type="ECO:0000313" key="3">
    <source>
        <dbReference type="EMBL" id="ROT78794.1"/>
    </source>
</evidence>
<organism evidence="3 4">
    <name type="scientific">Penaeus vannamei</name>
    <name type="common">Whiteleg shrimp</name>
    <name type="synonym">Litopenaeus vannamei</name>
    <dbReference type="NCBI Taxonomy" id="6689"/>
    <lineage>
        <taxon>Eukaryota</taxon>
        <taxon>Metazoa</taxon>
        <taxon>Ecdysozoa</taxon>
        <taxon>Arthropoda</taxon>
        <taxon>Crustacea</taxon>
        <taxon>Multicrustacea</taxon>
        <taxon>Malacostraca</taxon>
        <taxon>Eumalacostraca</taxon>
        <taxon>Eucarida</taxon>
        <taxon>Decapoda</taxon>
        <taxon>Dendrobranchiata</taxon>
        <taxon>Penaeoidea</taxon>
        <taxon>Penaeidae</taxon>
        <taxon>Penaeus</taxon>
    </lineage>
</organism>
<dbReference type="Proteomes" id="UP000283509">
    <property type="component" value="Unassembled WGS sequence"/>
</dbReference>
<dbReference type="GO" id="GO:0005634">
    <property type="term" value="C:nucleus"/>
    <property type="evidence" value="ECO:0007669"/>
    <property type="project" value="TreeGrafter"/>
</dbReference>
<feature type="region of interest" description="Disordered" evidence="1">
    <location>
        <begin position="32"/>
        <end position="208"/>
    </location>
</feature>
<dbReference type="InterPro" id="IPR039764">
    <property type="entry name" value="HABP4/SERBP1-like"/>
</dbReference>
<accession>A0A3R7PPQ9</accession>
<dbReference type="OrthoDB" id="6022699at2759"/>
<feature type="compositionally biased region" description="Basic and acidic residues" evidence="1">
    <location>
        <begin position="176"/>
        <end position="190"/>
    </location>
</feature>
<dbReference type="SMART" id="SM01233">
    <property type="entry name" value="HABP4_PAI-RBP1"/>
    <property type="match status" value="1"/>
</dbReference>
<dbReference type="GO" id="GO:0003723">
    <property type="term" value="F:RNA binding"/>
    <property type="evidence" value="ECO:0007669"/>
    <property type="project" value="InterPro"/>
</dbReference>
<dbReference type="AlphaFoldDB" id="A0A3R7PPQ9"/>
<dbReference type="GO" id="GO:0005737">
    <property type="term" value="C:cytoplasm"/>
    <property type="evidence" value="ECO:0007669"/>
    <property type="project" value="TreeGrafter"/>
</dbReference>
<comment type="caution">
    <text evidence="3">The sequence shown here is derived from an EMBL/GenBank/DDBJ whole genome shotgun (WGS) entry which is preliminary data.</text>
</comment>
<feature type="compositionally biased region" description="Polar residues" evidence="1">
    <location>
        <begin position="72"/>
        <end position="91"/>
    </location>
</feature>
<dbReference type="GO" id="GO:0006417">
    <property type="term" value="P:regulation of translation"/>
    <property type="evidence" value="ECO:0007669"/>
    <property type="project" value="UniProtKB-KW"/>
</dbReference>
<dbReference type="PANTHER" id="PTHR12299:SF17">
    <property type="entry name" value="AT19571P-RELATED"/>
    <property type="match status" value="1"/>
</dbReference>
<feature type="compositionally biased region" description="Basic and acidic residues" evidence="1">
    <location>
        <begin position="92"/>
        <end position="134"/>
    </location>
</feature>
<dbReference type="PANTHER" id="PTHR12299">
    <property type="entry name" value="HYALURONIC ACID-BINDING PROTEIN 4"/>
    <property type="match status" value="1"/>
</dbReference>
<dbReference type="STRING" id="6689.A0A3R7PPQ9"/>
<evidence type="ECO:0000313" key="4">
    <source>
        <dbReference type="Proteomes" id="UP000283509"/>
    </source>
</evidence>
<keyword evidence="4" id="KW-1185">Reference proteome</keyword>
<dbReference type="InterPro" id="IPR006861">
    <property type="entry name" value="HABP4_PAIRBP1-bd"/>
</dbReference>
<name>A0A3R7PPQ9_PENVA</name>
<dbReference type="Gene3D" id="6.10.140.1040">
    <property type="match status" value="1"/>
</dbReference>
<feature type="compositionally biased region" description="Basic and acidic residues" evidence="1">
    <location>
        <begin position="32"/>
        <end position="44"/>
    </location>
</feature>
<evidence type="ECO:0000259" key="2">
    <source>
        <dbReference type="SMART" id="SM01233"/>
    </source>
</evidence>
<feature type="domain" description="Hyaluronan/mRNA-binding protein" evidence="2">
    <location>
        <begin position="128"/>
        <end position="235"/>
    </location>
</feature>
<protein>
    <submittedName>
        <fullName evidence="3">Putative plasminogen activator inhibitor 1 RNA-binding protein-like isoform X4</fullName>
    </submittedName>
</protein>
<reference evidence="3 4" key="2">
    <citation type="submission" date="2019-01" db="EMBL/GenBank/DDBJ databases">
        <title>The decoding of complex shrimp genome reveals the adaptation for benthos swimmer, frequently molting mechanism and breeding impact on genome.</title>
        <authorList>
            <person name="Sun Y."/>
            <person name="Gao Y."/>
            <person name="Yu Y."/>
        </authorList>
    </citation>
    <scope>NUCLEOTIDE SEQUENCE [LARGE SCALE GENOMIC DNA]</scope>
    <source>
        <tissue evidence="3">Muscle</tissue>
    </source>
</reference>
<reference evidence="3 4" key="1">
    <citation type="submission" date="2018-04" db="EMBL/GenBank/DDBJ databases">
        <authorList>
            <person name="Zhang X."/>
            <person name="Yuan J."/>
            <person name="Li F."/>
            <person name="Xiang J."/>
        </authorList>
    </citation>
    <scope>NUCLEOTIDE SEQUENCE [LARGE SCALE GENOMIC DNA]</scope>
    <source>
        <tissue evidence="3">Muscle</tissue>
    </source>
</reference>
<dbReference type="EMBL" id="QCYY01001330">
    <property type="protein sequence ID" value="ROT78794.1"/>
    <property type="molecule type" value="Genomic_DNA"/>
</dbReference>
<dbReference type="Pfam" id="PF04774">
    <property type="entry name" value="HABP4_PAI-RBP1"/>
    <property type="match status" value="1"/>
</dbReference>
<proteinExistence type="predicted"/>